<protein>
    <submittedName>
        <fullName evidence="2">DUF2219 family protein</fullName>
    </submittedName>
</protein>
<dbReference type="AlphaFoldDB" id="A0A418ZQ36"/>
<evidence type="ECO:0000313" key="3">
    <source>
        <dbReference type="Proteomes" id="UP000285530"/>
    </source>
</evidence>
<keyword evidence="1" id="KW-0732">Signal</keyword>
<name>A0A418ZQ36_9RHOB</name>
<dbReference type="OrthoDB" id="7721289at2"/>
<dbReference type="Gene3D" id="2.40.128.140">
    <property type="entry name" value="Outer membrane protein"/>
    <property type="match status" value="1"/>
</dbReference>
<keyword evidence="3" id="KW-1185">Reference proteome</keyword>
<feature type="signal peptide" evidence="1">
    <location>
        <begin position="1"/>
        <end position="22"/>
    </location>
</feature>
<feature type="chain" id="PRO_5019440445" evidence="1">
    <location>
        <begin position="23"/>
        <end position="301"/>
    </location>
</feature>
<dbReference type="RefSeq" id="WP_119887788.1">
    <property type="nucleotide sequence ID" value="NZ_QZEV01000164.1"/>
</dbReference>
<reference evidence="2 3" key="1">
    <citation type="submission" date="2018-09" db="EMBL/GenBank/DDBJ databases">
        <title>Paracoccus onubensis nov. sp. a moderate halophilic bacterium isolated from Gruta de las Maravillas (Aracena, Spain).</title>
        <authorList>
            <person name="Jurado V."/>
            <person name="Gutierrez-Patricio S."/>
            <person name="Gonzalez-Pimentel J.L."/>
            <person name="Laiz L."/>
            <person name="Saiz-Jimenez C."/>
        </authorList>
    </citation>
    <scope>NUCLEOTIDE SEQUENCE [LARGE SCALE GENOMIC DNA]</scope>
    <source>
        <strain evidence="2 3">DSM 19484</strain>
    </source>
</reference>
<evidence type="ECO:0000313" key="2">
    <source>
        <dbReference type="EMBL" id="RJK96225.1"/>
    </source>
</evidence>
<dbReference type="Pfam" id="PF09982">
    <property type="entry name" value="LpxR"/>
    <property type="match status" value="1"/>
</dbReference>
<evidence type="ECO:0000256" key="1">
    <source>
        <dbReference type="SAM" id="SignalP"/>
    </source>
</evidence>
<dbReference type="Proteomes" id="UP000285530">
    <property type="component" value="Unassembled WGS sequence"/>
</dbReference>
<comment type="caution">
    <text evidence="2">The sequence shown here is derived from an EMBL/GenBank/DDBJ whole genome shotgun (WGS) entry which is preliminary data.</text>
</comment>
<dbReference type="InterPro" id="IPR037107">
    <property type="entry name" value="Put_OMP_sf"/>
</dbReference>
<accession>A0A418ZQ36</accession>
<dbReference type="EMBL" id="QZEV01000164">
    <property type="protein sequence ID" value="RJK96225.1"/>
    <property type="molecule type" value="Genomic_DNA"/>
</dbReference>
<gene>
    <name evidence="2" type="ORF">D3P06_17820</name>
</gene>
<organism evidence="2 3">
    <name type="scientific">Paracoccus aestuarii</name>
    <dbReference type="NCBI Taxonomy" id="453842"/>
    <lineage>
        <taxon>Bacteria</taxon>
        <taxon>Pseudomonadati</taxon>
        <taxon>Pseudomonadota</taxon>
        <taxon>Alphaproteobacteria</taxon>
        <taxon>Rhodobacterales</taxon>
        <taxon>Paracoccaceae</taxon>
        <taxon>Paracoccus</taxon>
    </lineage>
</organism>
<proteinExistence type="predicted"/>
<sequence length="301" mass="33144">MDIKKAGMCILMLLVTVGPANADNQRALLNGSRLAFSRLLTNDYIGDRKDRWRTFSYAVSVLKPFEDKSVGELRFRTEIIAGRKLKLASGQDPDRRMAGVLGIGAYRSAVIGKSDYRIGVELTAIGPQTGLVNLQERVHEKLNQSGPSAYAKELQVGDRILLGFNGETGRDFIVGQTAVRPWVAVEGGAEAFARVGMDFTLGHTVGNYGIRDELTGWRLPILQNRNTHGISLIAGFDIAHVVNSVYIEEGDLTQNRLRLRAGGLVDFKSGRIFYGATYLSEEFKNQPENQVVGSVTISMFF</sequence>
<dbReference type="InterPro" id="IPR018707">
    <property type="entry name" value="LpxR"/>
</dbReference>